<dbReference type="EMBL" id="CP015163">
    <property type="protein sequence ID" value="AXB45223.1"/>
    <property type="molecule type" value="Genomic_DNA"/>
</dbReference>
<name>A0A344LAZ9_9PSEU</name>
<dbReference type="Pfam" id="PF13474">
    <property type="entry name" value="SnoaL_3"/>
    <property type="match status" value="2"/>
</dbReference>
<accession>A0A344LAZ9</accession>
<feature type="domain" description="SnoaL-like" evidence="1">
    <location>
        <begin position="134"/>
        <end position="255"/>
    </location>
</feature>
<dbReference type="InterPro" id="IPR032710">
    <property type="entry name" value="NTF2-like_dom_sf"/>
</dbReference>
<gene>
    <name evidence="2" type="ORF">A4R43_24225</name>
</gene>
<dbReference type="KEGG" id="aab:A4R43_24225"/>
<dbReference type="SUPFAM" id="SSF54427">
    <property type="entry name" value="NTF2-like"/>
    <property type="match status" value="2"/>
</dbReference>
<dbReference type="AlphaFoldDB" id="A0A344LAZ9"/>
<protein>
    <submittedName>
        <fullName evidence="2">DUF4440 domain-containing protein</fullName>
    </submittedName>
</protein>
<dbReference type="NCBIfam" id="TIGR02246">
    <property type="entry name" value="SgcJ/EcaC family oxidoreductase"/>
    <property type="match status" value="1"/>
</dbReference>
<feature type="domain" description="SnoaL-like" evidence="1">
    <location>
        <begin position="7"/>
        <end position="126"/>
    </location>
</feature>
<dbReference type="OrthoDB" id="9812295at2"/>
<organism evidence="2 3">
    <name type="scientific">Amycolatopsis albispora</name>
    <dbReference type="NCBI Taxonomy" id="1804986"/>
    <lineage>
        <taxon>Bacteria</taxon>
        <taxon>Bacillati</taxon>
        <taxon>Actinomycetota</taxon>
        <taxon>Actinomycetes</taxon>
        <taxon>Pseudonocardiales</taxon>
        <taxon>Pseudonocardiaceae</taxon>
        <taxon>Amycolatopsis</taxon>
    </lineage>
</organism>
<dbReference type="InterPro" id="IPR037401">
    <property type="entry name" value="SnoaL-like"/>
</dbReference>
<dbReference type="Gene3D" id="3.10.450.50">
    <property type="match status" value="2"/>
</dbReference>
<evidence type="ECO:0000313" key="3">
    <source>
        <dbReference type="Proteomes" id="UP000250434"/>
    </source>
</evidence>
<dbReference type="InterPro" id="IPR011944">
    <property type="entry name" value="Steroid_delta5-4_isomerase"/>
</dbReference>
<sequence>MNDQEQIRSLIEQWIGAVNQHDLPGVLAEHTDDVVMFDVPEPQDGVRGIEAYRETWPPFFEWLANGAIFELVSLEVTAGADVAFAFALLRCGKPAEIGDQRLRISFGLRKEDGRWLIAHEHHSFPLVVDGDARVRAIHEEWFEETARKDLDGMMAHIADDVVSYEHDGPLEFVGLPAVREVCRAGLEQSTGKVEWHMPEMTVLTGDDLAVAWGINHLRAERPDGTFAEDRSRGTRVFQRRDGRWRMVHQHVSFPRDPDTEPSDMARFRE</sequence>
<keyword evidence="3" id="KW-1185">Reference proteome</keyword>
<dbReference type="RefSeq" id="WP_113694479.1">
    <property type="nucleotide sequence ID" value="NZ_CP015163.1"/>
</dbReference>
<evidence type="ECO:0000259" key="1">
    <source>
        <dbReference type="Pfam" id="PF13474"/>
    </source>
</evidence>
<proteinExistence type="predicted"/>
<evidence type="ECO:0000313" key="2">
    <source>
        <dbReference type="EMBL" id="AXB45223.1"/>
    </source>
</evidence>
<dbReference type="Proteomes" id="UP000250434">
    <property type="component" value="Chromosome"/>
</dbReference>
<reference evidence="2 3" key="1">
    <citation type="submission" date="2016-04" db="EMBL/GenBank/DDBJ databases">
        <title>Complete genome sequence and analysis of deep-sea sediment isolate, Amycolatopsis sp. WP1.</title>
        <authorList>
            <person name="Wang H."/>
            <person name="Chen S."/>
            <person name="Wu Q."/>
        </authorList>
    </citation>
    <scope>NUCLEOTIDE SEQUENCE [LARGE SCALE GENOMIC DNA]</scope>
    <source>
        <strain evidence="2 3">WP1</strain>
    </source>
</reference>